<keyword evidence="1" id="KW-0812">Transmembrane</keyword>
<dbReference type="AlphaFoldDB" id="A0A9P6LBF1"/>
<feature type="transmembrane region" description="Helical" evidence="1">
    <location>
        <begin position="6"/>
        <end position="22"/>
    </location>
</feature>
<reference evidence="2" key="2">
    <citation type="submission" date="2020-11" db="EMBL/GenBank/DDBJ databases">
        <authorList>
            <consortium name="DOE Joint Genome Institute"/>
            <person name="Kuo A."/>
            <person name="Miyauchi S."/>
            <person name="Kiss E."/>
            <person name="Drula E."/>
            <person name="Kohler A."/>
            <person name="Sanchez-Garcia M."/>
            <person name="Andreopoulos B."/>
            <person name="Barry K.W."/>
            <person name="Bonito G."/>
            <person name="Buee M."/>
            <person name="Carver A."/>
            <person name="Chen C."/>
            <person name="Cichocki N."/>
            <person name="Clum A."/>
            <person name="Culley D."/>
            <person name="Crous P.W."/>
            <person name="Fauchery L."/>
            <person name="Girlanda M."/>
            <person name="Hayes R."/>
            <person name="Keri Z."/>
            <person name="Labutti K."/>
            <person name="Lipzen A."/>
            <person name="Lombard V."/>
            <person name="Magnuson J."/>
            <person name="Maillard F."/>
            <person name="Morin E."/>
            <person name="Murat C."/>
            <person name="Nolan M."/>
            <person name="Ohm R."/>
            <person name="Pangilinan J."/>
            <person name="Pereira M."/>
            <person name="Perotto S."/>
            <person name="Peter M."/>
            <person name="Riley R."/>
            <person name="Sitrit Y."/>
            <person name="Stielow B."/>
            <person name="Szollosi G."/>
            <person name="Zifcakova L."/>
            <person name="Stursova M."/>
            <person name="Spatafora J.W."/>
            <person name="Tedersoo L."/>
            <person name="Vaario L.-M."/>
            <person name="Yamada A."/>
            <person name="Yan M."/>
            <person name="Wang P."/>
            <person name="Xu J."/>
            <person name="Bruns T."/>
            <person name="Baldrian P."/>
            <person name="Vilgalys R."/>
            <person name="Henrissat B."/>
            <person name="Grigoriev I.V."/>
            <person name="Hibbett D."/>
            <person name="Nagy L.G."/>
            <person name="Martin F.M."/>
        </authorList>
    </citation>
    <scope>NUCLEOTIDE SEQUENCE</scope>
    <source>
        <strain evidence="2">UH-Tt-Lm1</strain>
    </source>
</reference>
<sequence length="149" mass="16566">MYYNLSMAFDVIVFLIIIFTARRPRMNAFPGMPSILDTLVRDATQYFILIFSFHFLATLFLFVTPANIQLFPGMANSILVPIMASRLMLSLKKASVRPGALWSLETMTNADSERPAEGGPRRDPGRFHKIPLTPAAALDEDAIELGVAC</sequence>
<keyword evidence="1" id="KW-0472">Membrane</keyword>
<evidence type="ECO:0000313" key="3">
    <source>
        <dbReference type="Proteomes" id="UP000736335"/>
    </source>
</evidence>
<dbReference type="Proteomes" id="UP000736335">
    <property type="component" value="Unassembled WGS sequence"/>
</dbReference>
<organism evidence="2 3">
    <name type="scientific">Thelephora terrestris</name>
    <dbReference type="NCBI Taxonomy" id="56493"/>
    <lineage>
        <taxon>Eukaryota</taxon>
        <taxon>Fungi</taxon>
        <taxon>Dikarya</taxon>
        <taxon>Basidiomycota</taxon>
        <taxon>Agaricomycotina</taxon>
        <taxon>Agaricomycetes</taxon>
        <taxon>Thelephorales</taxon>
        <taxon>Thelephoraceae</taxon>
        <taxon>Thelephora</taxon>
    </lineage>
</organism>
<dbReference type="EMBL" id="WIUZ02000002">
    <property type="protein sequence ID" value="KAF9791193.1"/>
    <property type="molecule type" value="Genomic_DNA"/>
</dbReference>
<evidence type="ECO:0000256" key="1">
    <source>
        <dbReference type="SAM" id="Phobius"/>
    </source>
</evidence>
<accession>A0A9P6LBF1</accession>
<proteinExistence type="predicted"/>
<keyword evidence="1" id="KW-1133">Transmembrane helix</keyword>
<reference evidence="2" key="1">
    <citation type="journal article" date="2020" name="Nat. Commun.">
        <title>Large-scale genome sequencing of mycorrhizal fungi provides insights into the early evolution of symbiotic traits.</title>
        <authorList>
            <person name="Miyauchi S."/>
            <person name="Kiss E."/>
            <person name="Kuo A."/>
            <person name="Drula E."/>
            <person name="Kohler A."/>
            <person name="Sanchez-Garcia M."/>
            <person name="Morin E."/>
            <person name="Andreopoulos B."/>
            <person name="Barry K.W."/>
            <person name="Bonito G."/>
            <person name="Buee M."/>
            <person name="Carver A."/>
            <person name="Chen C."/>
            <person name="Cichocki N."/>
            <person name="Clum A."/>
            <person name="Culley D."/>
            <person name="Crous P.W."/>
            <person name="Fauchery L."/>
            <person name="Girlanda M."/>
            <person name="Hayes R.D."/>
            <person name="Keri Z."/>
            <person name="LaButti K."/>
            <person name="Lipzen A."/>
            <person name="Lombard V."/>
            <person name="Magnuson J."/>
            <person name="Maillard F."/>
            <person name="Murat C."/>
            <person name="Nolan M."/>
            <person name="Ohm R.A."/>
            <person name="Pangilinan J."/>
            <person name="Pereira M.F."/>
            <person name="Perotto S."/>
            <person name="Peter M."/>
            <person name="Pfister S."/>
            <person name="Riley R."/>
            <person name="Sitrit Y."/>
            <person name="Stielow J.B."/>
            <person name="Szollosi G."/>
            <person name="Zifcakova L."/>
            <person name="Stursova M."/>
            <person name="Spatafora J.W."/>
            <person name="Tedersoo L."/>
            <person name="Vaario L.M."/>
            <person name="Yamada A."/>
            <person name="Yan M."/>
            <person name="Wang P."/>
            <person name="Xu J."/>
            <person name="Bruns T."/>
            <person name="Baldrian P."/>
            <person name="Vilgalys R."/>
            <person name="Dunand C."/>
            <person name="Henrissat B."/>
            <person name="Grigoriev I.V."/>
            <person name="Hibbett D."/>
            <person name="Nagy L.G."/>
            <person name="Martin F.M."/>
        </authorList>
    </citation>
    <scope>NUCLEOTIDE SEQUENCE</scope>
    <source>
        <strain evidence="2">UH-Tt-Lm1</strain>
    </source>
</reference>
<protein>
    <submittedName>
        <fullName evidence="2">Uncharacterized protein</fullName>
    </submittedName>
</protein>
<feature type="transmembrane region" description="Helical" evidence="1">
    <location>
        <begin position="43"/>
        <end position="64"/>
    </location>
</feature>
<keyword evidence="3" id="KW-1185">Reference proteome</keyword>
<name>A0A9P6LBF1_9AGAM</name>
<evidence type="ECO:0000313" key="2">
    <source>
        <dbReference type="EMBL" id="KAF9791193.1"/>
    </source>
</evidence>
<gene>
    <name evidence="2" type="ORF">BJ322DRAFT_1040349</name>
</gene>
<comment type="caution">
    <text evidence="2">The sequence shown here is derived from an EMBL/GenBank/DDBJ whole genome shotgun (WGS) entry which is preliminary data.</text>
</comment>